<feature type="region of interest" description="Disordered" evidence="7">
    <location>
        <begin position="776"/>
        <end position="802"/>
    </location>
</feature>
<keyword evidence="4" id="KW-0804">Transcription</keyword>
<dbReference type="EMBL" id="LN679123">
    <property type="protein sequence ID" value="CEL56632.1"/>
    <property type="molecule type" value="Genomic_DNA"/>
</dbReference>
<feature type="compositionally biased region" description="Basic and acidic residues" evidence="7">
    <location>
        <begin position="603"/>
        <end position="625"/>
    </location>
</feature>
<feature type="region of interest" description="Disordered" evidence="7">
    <location>
        <begin position="580"/>
        <end position="751"/>
    </location>
</feature>
<dbReference type="Pfam" id="PF04182">
    <property type="entry name" value="B-block_TFIIIC"/>
    <property type="match status" value="1"/>
</dbReference>
<feature type="compositionally biased region" description="Basic and acidic residues" evidence="7">
    <location>
        <begin position="784"/>
        <end position="802"/>
    </location>
</feature>
<accession>A0A0B7FKF9</accession>
<dbReference type="CDD" id="cd16169">
    <property type="entry name" value="Tau138_eWH"/>
    <property type="match status" value="1"/>
</dbReference>
<dbReference type="InterPro" id="IPR007309">
    <property type="entry name" value="TFIIIC_Bblock-bd"/>
</dbReference>
<organism evidence="10 11">
    <name type="scientific">Thanatephorus cucumeris (strain AG1-IB / isolate 7/3/14)</name>
    <name type="common">Lettuce bottom rot fungus</name>
    <name type="synonym">Rhizoctonia solani</name>
    <dbReference type="NCBI Taxonomy" id="1108050"/>
    <lineage>
        <taxon>Eukaryota</taxon>
        <taxon>Fungi</taxon>
        <taxon>Dikarya</taxon>
        <taxon>Basidiomycota</taxon>
        <taxon>Agaricomycotina</taxon>
        <taxon>Agaricomycetes</taxon>
        <taxon>Cantharellales</taxon>
        <taxon>Ceratobasidiaceae</taxon>
        <taxon>Rhizoctonia</taxon>
        <taxon>Rhizoctonia solani AG-1</taxon>
    </lineage>
</organism>
<evidence type="ECO:0000259" key="9">
    <source>
        <dbReference type="Pfam" id="PF20222"/>
    </source>
</evidence>
<dbReference type="GO" id="GO:0006384">
    <property type="term" value="P:transcription initiation at RNA polymerase III promoter"/>
    <property type="evidence" value="ECO:0007669"/>
    <property type="project" value="InterPro"/>
</dbReference>
<protein>
    <submittedName>
        <fullName evidence="10">Uncharacterized protein</fullName>
    </submittedName>
</protein>
<keyword evidence="2" id="KW-0597">Phosphoprotein</keyword>
<evidence type="ECO:0000256" key="7">
    <source>
        <dbReference type="SAM" id="MobiDB-lite"/>
    </source>
</evidence>
<dbReference type="InterPro" id="IPR044210">
    <property type="entry name" value="Tfc3-like"/>
</dbReference>
<evidence type="ECO:0000256" key="3">
    <source>
        <dbReference type="ARBA" id="ARBA00023125"/>
    </source>
</evidence>
<keyword evidence="6" id="KW-0175">Coiled coil</keyword>
<proteinExistence type="predicted"/>
<feature type="coiled-coil region" evidence="6">
    <location>
        <begin position="1340"/>
        <end position="1369"/>
    </location>
</feature>
<keyword evidence="5" id="KW-0539">Nucleus</keyword>
<reference evidence="10 11" key="1">
    <citation type="submission" date="2014-11" db="EMBL/GenBank/DDBJ databases">
        <authorList>
            <person name="Wibberg Daniel"/>
        </authorList>
    </citation>
    <scope>NUCLEOTIDE SEQUENCE [LARGE SCALE GENOMIC DNA]</scope>
    <source>
        <strain evidence="10">Rhizoctonia solani AG1-IB 7/3/14</strain>
    </source>
</reference>
<feature type="domain" description="B-block binding subunit of TFIIIC" evidence="8">
    <location>
        <begin position="190"/>
        <end position="254"/>
    </location>
</feature>
<dbReference type="InterPro" id="IPR035625">
    <property type="entry name" value="Tfc3-like_eWH"/>
</dbReference>
<dbReference type="OrthoDB" id="68020at2759"/>
<dbReference type="GO" id="GO:0042791">
    <property type="term" value="P:5S class rRNA transcription by RNA polymerase III"/>
    <property type="evidence" value="ECO:0007669"/>
    <property type="project" value="TreeGrafter"/>
</dbReference>
<dbReference type="STRING" id="1108050.A0A0B7FKF9"/>
<dbReference type="GO" id="GO:0003677">
    <property type="term" value="F:DNA binding"/>
    <property type="evidence" value="ECO:0007669"/>
    <property type="project" value="UniProtKB-KW"/>
</dbReference>
<dbReference type="Proteomes" id="UP000059188">
    <property type="component" value="Unassembled WGS sequence"/>
</dbReference>
<evidence type="ECO:0000256" key="5">
    <source>
        <dbReference type="ARBA" id="ARBA00023242"/>
    </source>
</evidence>
<evidence type="ECO:0000256" key="1">
    <source>
        <dbReference type="ARBA" id="ARBA00004123"/>
    </source>
</evidence>
<evidence type="ECO:0000256" key="6">
    <source>
        <dbReference type="SAM" id="Coils"/>
    </source>
</evidence>
<sequence length="2093" mass="232576">MAVWGVCLCPFIFISSKHRTLEPGYYYAPQKCAKTITAEASMDGLTNFILRELAFEGDLGSDPSRLQDLIAQFYVTQTSDIRQNVDEKFCTFAWSLLATQDNVVIGLAPDGAETIYFPPQMSASRKGKEKEEENSGSSLEPLPPDEFTLTPLDNLLELYGNNLRIAVTPETCFECITGSHIRSPKLSGPVYAVLQLITRTRREGISVVNISKQSGYDPKTCFYLVQTLVNLGHIHKIKVGGAAGNICIHKNFYDDQCEWKKAEKEVTYDAKKGEGLRFASPAASDDEDENVGKEFSGMVQFDPIDNRHISNVAVVKSRLQRLLSHMPHGIHVYRNLLFGIGFDASTKRERRTFNHRIHELIKTGFIEKVWAPSATIPGGRVLCVRLVQDTADTIQMDIAEPGAGDGDDLTEAASPAENQDDDDEESDEELLARFEGIWPTRSVAHQIISAVEKTGPTGATIADISGGMNNFDPRSITGLVARFAGGIAPTHLADRGLVIMTETAGRERRQRIYTRAGHHSMHQREGFQNDPADNSAAVLIDTGGWAVFEQEEFVSDALAREQWVADFTKATLAENGEKLLKARGKKKRTNPLDANGRPIIGRPRKEWKTNKDRDKDKVGGGDLPKKRGRPPKRKLEDADDEVEEDKPVPKRRGRPPRVNIAAGDAEAKATIQDQQQSSSHDTLDGPGESSTNDTQSEQTRIETIAPTAGSELVSKQPTGGEDVEAPQDPLAGVSSQRRTRTSLRRNSSLQNERFVSTLQSPVKRTSARLRGRVVEPGLVSESESPAKRVRVEPPSKVDANHKRTGHVDQEITGAPGETSLQLWENLCRIEDEEPTQPNEQPNTNQALAGDAVSTGTYASTAPVGQPISQNGPRIGRPANVSALRRQTEFMQVIEKFGGVVNISNSKPFNDEHQRILDQLHAEGKPVSTTPGTGMDRRTFNAAFSSLESRGLIKTRVVSTVVPAGTTRRATIAYFPNVAQHLVDECVEKFRESSTSGKGGPIMNNFPILPGAEIHPGPRLVNHIHNGLLDSSQASTAPPDPLSIARYEQLCNPMTSAQYLGYIPGSFARAQTLHLHLISTLASENLPRNVLSSEDWVFSKAYFYDSIPLSTYCSVIKLGHVGTGLRELLDSEGGERIRIHEAPADIRTNLGAHSLGMKSRLFKLLSLLVDLGCLIPVKPRTTTDLQRTGYANEAKEGVEWNYFRLAKSVPIYRFGDKDQACFCYNHAIQDLTTATSFWTQLRIASDHSTCLTISAGDGPPHDANSKLARSIRRKASWEFDYVLSSAQIEYLNSLIDPIVGHTPLDDLESTRFDNACFVTTAPASVVSEHFTLKRAAIQEGAKQRLSEVEREEAERRRTQEESRKALAAKAAKAKSDQESRWETIISKALDGRAPSHPQLQKGLLSLKSSFMVSSRSGSNKTWEVKVREVVRDSIGAKQFVIPPRSSVQPFKPTEEPNNEVTTLIRRQGQPIAQKEIAPKKSGRKSKKEIAEAEAEIETVVQAGGGSTEKSEGDSRRRRFPWNLEYDELARDAGAVIRVRCHGKRIDWSALEQVFPGVQRSCVRQRISSLESLPGASIYYRRLDAAWASIFQQHRGSVALPDPNPDSLKDFDLPAYITFLRQHVDKASLRAGAETTKAFRPESSFILQDLELLHANYIVNGKPSGLTFKQPTNWDFCFDIASEEPREREFLQHPFVLYEHDPETHPIFNVSVAQASIKMIMSTPDSYYDSNHAATLLSSFEETTIQAAVEGLSESLDPRRVRADKREPGRKYAYSDLDIQRLKGDFASSVYPDAAAFRDNLECLQEEEWMDVDLTGEDGEVAAYLLLVSNNMIDISIDTEIPRTGRRHIGWQSKKVDDENLEAHISVRLKSKRTLSAPAQKTLLSSEASNLEDLLDPVLARDPFNQKGCDHYEEIPSDGSLIEVINNRGSDGLPVAEAMDQYQLKSPATLTAFTKAIPPHAYMLGYDQARIVSIQHLSEWAVEVANTDETSRTESKLTFPRRWLDIYGNTLEDVWTMSVRAVAGALMYRPCICETTLRKRFQCLFDRQELNDILTQLLLSGKVRRISKSPFPIGMTQLEDEKSIYWSLFDSANWF</sequence>
<evidence type="ECO:0000256" key="4">
    <source>
        <dbReference type="ARBA" id="ARBA00023163"/>
    </source>
</evidence>
<evidence type="ECO:0000313" key="11">
    <source>
        <dbReference type="Proteomes" id="UP000059188"/>
    </source>
</evidence>
<keyword evidence="3" id="KW-0238">DNA-binding</keyword>
<dbReference type="PANTHER" id="PTHR15180">
    <property type="entry name" value="GENERAL TRANSCRIPTION FACTOR 3C POLYPEPTIDE 1"/>
    <property type="match status" value="1"/>
</dbReference>
<feature type="domain" description="Transcription factor tau subunit sfc3/Tfc3 C-terminal" evidence="9">
    <location>
        <begin position="1515"/>
        <end position="1869"/>
    </location>
</feature>
<feature type="region of interest" description="Disordered" evidence="7">
    <location>
        <begin position="118"/>
        <end position="145"/>
    </location>
</feature>
<dbReference type="InterPro" id="IPR046488">
    <property type="entry name" value="Sfc3/Tfc3_C"/>
</dbReference>
<dbReference type="GO" id="GO:0000127">
    <property type="term" value="C:transcription factor TFIIIC complex"/>
    <property type="evidence" value="ECO:0007669"/>
    <property type="project" value="InterPro"/>
</dbReference>
<feature type="compositionally biased region" description="Acidic residues" evidence="7">
    <location>
        <begin position="418"/>
        <end position="428"/>
    </location>
</feature>
<name>A0A0B7FKF9_THACB</name>
<keyword evidence="11" id="KW-1185">Reference proteome</keyword>
<gene>
    <name evidence="10" type="ORF">RSOLAG1IB_07958</name>
</gene>
<evidence type="ECO:0000313" key="10">
    <source>
        <dbReference type="EMBL" id="CEL56632.1"/>
    </source>
</evidence>
<dbReference type="Pfam" id="PF20222">
    <property type="entry name" value="DUF6581"/>
    <property type="match status" value="1"/>
</dbReference>
<dbReference type="GO" id="GO:0005634">
    <property type="term" value="C:nucleus"/>
    <property type="evidence" value="ECO:0007669"/>
    <property type="project" value="UniProtKB-SubCell"/>
</dbReference>
<feature type="region of interest" description="Disordered" evidence="7">
    <location>
        <begin position="398"/>
        <end position="428"/>
    </location>
</feature>
<evidence type="ECO:0000259" key="8">
    <source>
        <dbReference type="Pfam" id="PF04182"/>
    </source>
</evidence>
<comment type="subcellular location">
    <subcellularLocation>
        <location evidence="1">Nucleus</location>
    </subcellularLocation>
</comment>
<evidence type="ECO:0000256" key="2">
    <source>
        <dbReference type="ARBA" id="ARBA00022553"/>
    </source>
</evidence>
<feature type="compositionally biased region" description="Polar residues" evidence="7">
    <location>
        <begin position="671"/>
        <end position="680"/>
    </location>
</feature>
<feature type="compositionally biased region" description="Polar residues" evidence="7">
    <location>
        <begin position="688"/>
        <end position="698"/>
    </location>
</feature>
<dbReference type="PANTHER" id="PTHR15180:SF1">
    <property type="entry name" value="GENERAL TRANSCRIPTION FACTOR 3C POLYPEPTIDE 1"/>
    <property type="match status" value="1"/>
</dbReference>